<dbReference type="PANTHER" id="PTHR11070">
    <property type="entry name" value="UVRD / RECB / PCRA DNA HELICASE FAMILY MEMBER"/>
    <property type="match status" value="1"/>
</dbReference>
<dbReference type="AlphaFoldDB" id="B1KR75"/>
<protein>
    <recommendedName>
        <fullName evidence="6">UvrD-like helicase ATP-binding domain-containing protein</fullName>
    </recommendedName>
</protein>
<feature type="binding site" evidence="5">
    <location>
        <begin position="29"/>
        <end position="36"/>
    </location>
    <ligand>
        <name>ATP</name>
        <dbReference type="ChEBI" id="CHEBI:30616"/>
    </ligand>
</feature>
<sequence>MTSNEIAELDIQKSIHKHIDDFNSFRFNAGAGAGKTYALIETLKYVTINKIAATKSPQKVACITYTNVAVNEIKSRLGNSDAVKVSTIHERIWKIIKRAQPQLLICHKEKIEEVIEKNKQDLLGSPKAQFFNDLEQPEQQEFLEFAIQTKDLFYQSKKLNAAPFRHAYNTEINKPEFLDNCLRNVRNFKFVVGLLYKKQRLKVCLERIDTGEIKRVEYDSKVNSDRLHYMKFSHDTLLEYGLKLVETYPTLCRIIIDSYPYFFIDEYQDTHSNVVKFVKTIHDYAIENNKDWVVGYFGDTAQSIYDDGVGRKIEGLHDGLVNVDKIFNRRSHQQIIDVANNIRADQIVQVPIFEERNTGSVRFYYNNSEDKLTTAQQFLVEYKNELVTHNGESGDISPEDTKIHCLVLTNKLMANFNGFGDVYEVFQKSAIYYDNLNTQVLSQQLEKLHPTVLAIFHLIKLYQDILQGKVSYYDVFGTSSRNMAFSKASLIIRELGNTEVASLKNWVDLIIDRLDNSNAKEVLGKVLINRVNHFEGDVISADVFRSSLLDSINILMNEDSEDEDKAKEKNDSILELPITSLMNWANFIYGIEADDISYHTYHGTKGEEYKNVAIILEHSFGKINKDKFKNYFNVIQQNEEEKKRLLSDREVEEKHINTQNLLYVASSRAIKNLRVLYLDDISEIKEGIETIFGESKPWPIEDNHIPE</sequence>
<keyword evidence="1 5" id="KW-0547">Nucleotide-binding</keyword>
<evidence type="ECO:0000259" key="6">
    <source>
        <dbReference type="PROSITE" id="PS51198"/>
    </source>
</evidence>
<proteinExistence type="predicted"/>
<dbReference type="PROSITE" id="PS51198">
    <property type="entry name" value="UVRD_HELICASE_ATP_BIND"/>
    <property type="match status" value="1"/>
</dbReference>
<keyword evidence="2 5" id="KW-0378">Hydrolase</keyword>
<evidence type="ECO:0000313" key="7">
    <source>
        <dbReference type="EMBL" id="ACA84892.1"/>
    </source>
</evidence>
<dbReference type="SUPFAM" id="SSF52540">
    <property type="entry name" value="P-loop containing nucleoside triphosphate hydrolases"/>
    <property type="match status" value="1"/>
</dbReference>
<dbReference type="GO" id="GO:0043138">
    <property type="term" value="F:3'-5' DNA helicase activity"/>
    <property type="evidence" value="ECO:0007669"/>
    <property type="project" value="TreeGrafter"/>
</dbReference>
<dbReference type="GO" id="GO:0016787">
    <property type="term" value="F:hydrolase activity"/>
    <property type="evidence" value="ECO:0007669"/>
    <property type="project" value="UniProtKB-UniRule"/>
</dbReference>
<keyword evidence="4 5" id="KW-0067">ATP-binding</keyword>
<dbReference type="Gene3D" id="3.40.50.300">
    <property type="entry name" value="P-loop containing nucleotide triphosphate hydrolases"/>
    <property type="match status" value="3"/>
</dbReference>
<dbReference type="STRING" id="392500.Swoo_0596"/>
<dbReference type="InterPro" id="IPR014016">
    <property type="entry name" value="UvrD-like_ATP-bd"/>
</dbReference>
<keyword evidence="8" id="KW-1185">Reference proteome</keyword>
<organism evidence="7 8">
    <name type="scientific">Shewanella woodyi (strain ATCC 51908 / MS32)</name>
    <dbReference type="NCBI Taxonomy" id="392500"/>
    <lineage>
        <taxon>Bacteria</taxon>
        <taxon>Pseudomonadati</taxon>
        <taxon>Pseudomonadota</taxon>
        <taxon>Gammaproteobacteria</taxon>
        <taxon>Alteromonadales</taxon>
        <taxon>Shewanellaceae</taxon>
        <taxon>Shewanella</taxon>
    </lineage>
</organism>
<dbReference type="KEGG" id="swd:Swoo_0596"/>
<dbReference type="EMBL" id="CP000961">
    <property type="protein sequence ID" value="ACA84892.1"/>
    <property type="molecule type" value="Genomic_DNA"/>
</dbReference>
<dbReference type="InterPro" id="IPR027417">
    <property type="entry name" value="P-loop_NTPase"/>
</dbReference>
<evidence type="ECO:0000313" key="8">
    <source>
        <dbReference type="Proteomes" id="UP000002168"/>
    </source>
</evidence>
<feature type="domain" description="UvrD-like helicase ATP-binding" evidence="6">
    <location>
        <begin position="8"/>
        <end position="345"/>
    </location>
</feature>
<dbReference type="Pfam" id="PF00580">
    <property type="entry name" value="UvrD-helicase"/>
    <property type="match status" value="1"/>
</dbReference>
<evidence type="ECO:0000256" key="4">
    <source>
        <dbReference type="ARBA" id="ARBA00022840"/>
    </source>
</evidence>
<dbReference type="GO" id="GO:0005829">
    <property type="term" value="C:cytosol"/>
    <property type="evidence" value="ECO:0007669"/>
    <property type="project" value="TreeGrafter"/>
</dbReference>
<accession>B1KR75</accession>
<dbReference type="InterPro" id="IPR000212">
    <property type="entry name" value="DNA_helicase_UvrD/REP"/>
</dbReference>
<dbReference type="eggNOG" id="COG0210">
    <property type="taxonomic scope" value="Bacteria"/>
</dbReference>
<gene>
    <name evidence="7" type="ordered locus">Swoo_0596</name>
</gene>
<keyword evidence="3 5" id="KW-0347">Helicase</keyword>
<dbReference type="Proteomes" id="UP000002168">
    <property type="component" value="Chromosome"/>
</dbReference>
<dbReference type="PANTHER" id="PTHR11070:SF3">
    <property type="entry name" value="DNA 3'-5' HELICASE"/>
    <property type="match status" value="1"/>
</dbReference>
<dbReference type="GO" id="GO:0003677">
    <property type="term" value="F:DNA binding"/>
    <property type="evidence" value="ECO:0007669"/>
    <property type="project" value="InterPro"/>
</dbReference>
<reference evidence="7 8" key="1">
    <citation type="submission" date="2008-02" db="EMBL/GenBank/DDBJ databases">
        <title>Complete sequence of Shewanella woodyi ATCC 51908.</title>
        <authorList>
            <consortium name="US DOE Joint Genome Institute"/>
            <person name="Copeland A."/>
            <person name="Lucas S."/>
            <person name="Lapidus A."/>
            <person name="Glavina del Rio T."/>
            <person name="Dalin E."/>
            <person name="Tice H."/>
            <person name="Bruce D."/>
            <person name="Goodwin L."/>
            <person name="Pitluck S."/>
            <person name="Sims D."/>
            <person name="Brettin T."/>
            <person name="Detter J.C."/>
            <person name="Han C."/>
            <person name="Kuske C.R."/>
            <person name="Schmutz J."/>
            <person name="Larimer F."/>
            <person name="Land M."/>
            <person name="Hauser L."/>
            <person name="Kyrpides N."/>
            <person name="Lykidis A."/>
            <person name="Zhao J.-S."/>
            <person name="Richardson P."/>
        </authorList>
    </citation>
    <scope>NUCLEOTIDE SEQUENCE [LARGE SCALE GENOMIC DNA]</scope>
    <source>
        <strain evidence="8">ATCC 51908 / MS32</strain>
    </source>
</reference>
<evidence type="ECO:0000256" key="2">
    <source>
        <dbReference type="ARBA" id="ARBA00022801"/>
    </source>
</evidence>
<evidence type="ECO:0000256" key="3">
    <source>
        <dbReference type="ARBA" id="ARBA00022806"/>
    </source>
</evidence>
<dbReference type="HOGENOM" id="CLU_027270_1_0_6"/>
<name>B1KR75_SHEWM</name>
<evidence type="ECO:0000256" key="5">
    <source>
        <dbReference type="PROSITE-ProRule" id="PRU00560"/>
    </source>
</evidence>
<dbReference type="GO" id="GO:0000725">
    <property type="term" value="P:recombinational repair"/>
    <property type="evidence" value="ECO:0007669"/>
    <property type="project" value="TreeGrafter"/>
</dbReference>
<evidence type="ECO:0000256" key="1">
    <source>
        <dbReference type="ARBA" id="ARBA00022741"/>
    </source>
</evidence>
<dbReference type="RefSeq" id="WP_012323240.1">
    <property type="nucleotide sequence ID" value="NC_010506.1"/>
</dbReference>
<dbReference type="GO" id="GO:0005524">
    <property type="term" value="F:ATP binding"/>
    <property type="evidence" value="ECO:0007669"/>
    <property type="project" value="UniProtKB-UniRule"/>
</dbReference>